<dbReference type="GO" id="GO:0005829">
    <property type="term" value="C:cytosol"/>
    <property type="evidence" value="ECO:0007669"/>
    <property type="project" value="TreeGrafter"/>
</dbReference>
<evidence type="ECO:0000256" key="2">
    <source>
        <dbReference type="ARBA" id="ARBA00023002"/>
    </source>
</evidence>
<dbReference type="SUPFAM" id="SSF53223">
    <property type="entry name" value="Aminoacid dehydrogenase-like, N-terminal domain"/>
    <property type="match status" value="1"/>
</dbReference>
<keyword evidence="4" id="KW-0521">NADP</keyword>
<dbReference type="EC" id="1.1.1.25" evidence="4"/>
<dbReference type="GO" id="GO:0019632">
    <property type="term" value="P:shikimate metabolic process"/>
    <property type="evidence" value="ECO:0007669"/>
    <property type="project" value="TreeGrafter"/>
</dbReference>
<dbReference type="Gene3D" id="3.40.50.720">
    <property type="entry name" value="NAD(P)-binding Rossmann-like Domain"/>
    <property type="match status" value="1"/>
</dbReference>
<dbReference type="SUPFAM" id="SSF51735">
    <property type="entry name" value="NAD(P)-binding Rossmann-fold domains"/>
    <property type="match status" value="1"/>
</dbReference>
<dbReference type="InterPro" id="IPR022893">
    <property type="entry name" value="Shikimate_DH_fam"/>
</dbReference>
<keyword evidence="3 4" id="KW-0057">Aromatic amino acid biosynthesis</keyword>
<feature type="binding site" evidence="4">
    <location>
        <position position="247"/>
    </location>
    <ligand>
        <name>NADP(+)</name>
        <dbReference type="ChEBI" id="CHEBI:58349"/>
    </ligand>
</feature>
<comment type="catalytic activity">
    <reaction evidence="4">
        <text>shikimate + NADP(+) = 3-dehydroshikimate + NADPH + H(+)</text>
        <dbReference type="Rhea" id="RHEA:17737"/>
        <dbReference type="ChEBI" id="CHEBI:15378"/>
        <dbReference type="ChEBI" id="CHEBI:16630"/>
        <dbReference type="ChEBI" id="CHEBI:36208"/>
        <dbReference type="ChEBI" id="CHEBI:57783"/>
        <dbReference type="ChEBI" id="CHEBI:58349"/>
        <dbReference type="EC" id="1.1.1.25"/>
    </reaction>
</comment>
<sequence length="277" mass="29951">MMSWLCGLVGEGISSSRSPAMHEREAKNMGIPLVYRIIDTNQWKGGVQDLPDIFHWLERFGFNGVNVTHPYKQAIIPLLDELSDAASAIGAVNTVIFKNGKLSGHNTDWSGYAANFKQTLPNASLASIGQIGAGGAAAAVAYALLSLGATELKIFDVDKKKAHDLVERLQNLFPLAAVHMAQSAEDALNGASGVVQTSPIGMDSHPGTPFPSSLLTEKQWFSEVIYFPRETKLLGEARRKGCPTVSGIGMAVFQAADAFELFTGLTPDRERMLREFD</sequence>
<dbReference type="NCBIfam" id="NF001319">
    <property type="entry name" value="PRK00258.3-3"/>
    <property type="match status" value="1"/>
</dbReference>
<dbReference type="NCBIfam" id="NF009201">
    <property type="entry name" value="PRK12549.1"/>
    <property type="match status" value="1"/>
</dbReference>
<keyword evidence="2 4" id="KW-0560">Oxidoreductase</keyword>
<evidence type="ECO:0000313" key="7">
    <source>
        <dbReference type="EMBL" id="OUI86430.1"/>
    </source>
</evidence>
<dbReference type="InterPro" id="IPR013708">
    <property type="entry name" value="Shikimate_DH-bd_N"/>
</dbReference>
<feature type="binding site" evidence="4">
    <location>
        <begin position="16"/>
        <end position="18"/>
    </location>
    <ligand>
        <name>shikimate</name>
        <dbReference type="ChEBI" id="CHEBI:36208"/>
    </ligand>
</feature>
<feature type="binding site" evidence="4">
    <location>
        <position position="108"/>
    </location>
    <ligand>
        <name>shikimate</name>
        <dbReference type="ChEBI" id="CHEBI:36208"/>
    </ligand>
</feature>
<dbReference type="InterPro" id="IPR036291">
    <property type="entry name" value="NAD(P)-bd_dom_sf"/>
</dbReference>
<dbReference type="EMBL" id="JOMM01000020">
    <property type="protein sequence ID" value="OUI86430.1"/>
    <property type="molecule type" value="Genomic_DNA"/>
</dbReference>
<evidence type="ECO:0000313" key="8">
    <source>
        <dbReference type="Proteomes" id="UP000194565"/>
    </source>
</evidence>
<evidence type="ECO:0000259" key="5">
    <source>
        <dbReference type="Pfam" id="PF08501"/>
    </source>
</evidence>
<comment type="caution">
    <text evidence="7">The sequence shown here is derived from an EMBL/GenBank/DDBJ whole genome shotgun (WGS) entry which is preliminary data.</text>
</comment>
<evidence type="ECO:0000256" key="3">
    <source>
        <dbReference type="ARBA" id="ARBA00023141"/>
    </source>
</evidence>
<feature type="binding site" evidence="4">
    <location>
        <position position="254"/>
    </location>
    <ligand>
        <name>shikimate</name>
        <dbReference type="ChEBI" id="CHEBI:36208"/>
    </ligand>
</feature>
<feature type="binding site" evidence="4">
    <location>
        <position position="93"/>
    </location>
    <ligand>
        <name>shikimate</name>
        <dbReference type="ChEBI" id="CHEBI:36208"/>
    </ligand>
</feature>
<dbReference type="AlphaFoldDB" id="A0A252AA22"/>
<feature type="binding site" evidence="4">
    <location>
        <begin position="132"/>
        <end position="136"/>
    </location>
    <ligand>
        <name>NADP(+)</name>
        <dbReference type="ChEBI" id="CHEBI:58349"/>
    </ligand>
</feature>
<comment type="caution">
    <text evidence="4">Lacks conserved residue(s) required for the propagation of feature annotation.</text>
</comment>
<dbReference type="GO" id="GO:0009423">
    <property type="term" value="P:chorismate biosynthetic process"/>
    <property type="evidence" value="ECO:0007669"/>
    <property type="project" value="UniProtKB-UniRule"/>
</dbReference>
<feature type="domain" description="Shikimate dehydrogenase substrate binding N-terminal" evidence="5">
    <location>
        <begin position="8"/>
        <end position="95"/>
    </location>
</feature>
<feature type="domain" description="SDH C-terminal" evidence="6">
    <location>
        <begin position="247"/>
        <end position="274"/>
    </location>
</feature>
<dbReference type="Pfam" id="PF18317">
    <property type="entry name" value="SDH_C"/>
    <property type="match status" value="1"/>
</dbReference>
<dbReference type="Pfam" id="PF08501">
    <property type="entry name" value="Shikimate_dh_N"/>
    <property type="match status" value="1"/>
</dbReference>
<evidence type="ECO:0000256" key="4">
    <source>
        <dbReference type="HAMAP-Rule" id="MF_00222"/>
    </source>
</evidence>
<reference evidence="7 8" key="1">
    <citation type="submission" date="2014-06" db="EMBL/GenBank/DDBJ databases">
        <authorList>
            <person name="Ju J."/>
            <person name="Zhang J."/>
        </authorList>
    </citation>
    <scope>NUCLEOTIDE SEQUENCE [LARGE SCALE GENOMIC DNA]</scope>
    <source>
        <strain evidence="7">DmW_042</strain>
    </source>
</reference>
<dbReference type="GO" id="GO:0004764">
    <property type="term" value="F:shikimate 3-dehydrogenase (NADP+) activity"/>
    <property type="evidence" value="ECO:0007669"/>
    <property type="project" value="UniProtKB-UniRule"/>
</dbReference>
<dbReference type="GO" id="GO:0050661">
    <property type="term" value="F:NADP binding"/>
    <property type="evidence" value="ECO:0007669"/>
    <property type="project" value="TreeGrafter"/>
</dbReference>
<dbReference type="Gene3D" id="3.40.50.10860">
    <property type="entry name" value="Leucine Dehydrogenase, chain A, domain 1"/>
    <property type="match status" value="1"/>
</dbReference>
<comment type="pathway">
    <text evidence="1 4">Metabolic intermediate biosynthesis; chorismate biosynthesis; chorismate from D-erythrose 4-phosphate and phosphoenolpyruvate: step 4/7.</text>
</comment>
<name>A0A252AA22_9PROT</name>
<comment type="subunit">
    <text evidence="4">Homodimer.</text>
</comment>
<comment type="function">
    <text evidence="4">Involved in the biosynthesis of the chorismate, which leads to the biosynthesis of aromatic amino acids. Catalyzes the reversible NADPH linked reduction of 3-dehydroshikimate (DHSA) to yield shikimate (SA).</text>
</comment>
<accession>A0A252AA22</accession>
<comment type="similarity">
    <text evidence="4">Belongs to the shikimate dehydrogenase family.</text>
</comment>
<dbReference type="InterPro" id="IPR041121">
    <property type="entry name" value="SDH_C"/>
</dbReference>
<gene>
    <name evidence="4" type="primary">aroE</name>
    <name evidence="7" type="ORF">HC62_06240</name>
</gene>
<organism evidence="7 8">
    <name type="scientific">Acetobacter tropicalis</name>
    <dbReference type="NCBI Taxonomy" id="104102"/>
    <lineage>
        <taxon>Bacteria</taxon>
        <taxon>Pseudomonadati</taxon>
        <taxon>Pseudomonadota</taxon>
        <taxon>Alphaproteobacteria</taxon>
        <taxon>Acetobacterales</taxon>
        <taxon>Acetobacteraceae</taxon>
        <taxon>Acetobacter</taxon>
    </lineage>
</organism>
<keyword evidence="4" id="KW-0028">Amino-acid biosynthesis</keyword>
<proteinExistence type="inferred from homology"/>
<feature type="binding site" evidence="4">
    <location>
        <position position="68"/>
    </location>
    <ligand>
        <name>shikimate</name>
        <dbReference type="ChEBI" id="CHEBI:36208"/>
    </ligand>
</feature>
<dbReference type="GO" id="GO:0008652">
    <property type="term" value="P:amino acid biosynthetic process"/>
    <property type="evidence" value="ECO:0007669"/>
    <property type="project" value="UniProtKB-KW"/>
</dbReference>
<dbReference type="CDD" id="cd01065">
    <property type="entry name" value="NAD_bind_Shikimate_DH"/>
    <property type="match status" value="1"/>
</dbReference>
<dbReference type="PANTHER" id="PTHR21089">
    <property type="entry name" value="SHIKIMATE DEHYDROGENASE"/>
    <property type="match status" value="1"/>
</dbReference>
<dbReference type="UniPathway" id="UPA00053">
    <property type="reaction ID" value="UER00087"/>
</dbReference>
<dbReference type="PANTHER" id="PTHR21089:SF1">
    <property type="entry name" value="BIFUNCTIONAL 3-DEHYDROQUINATE DEHYDRATASE_SHIKIMATE DEHYDROGENASE, CHLOROPLASTIC"/>
    <property type="match status" value="1"/>
</dbReference>
<evidence type="ECO:0000256" key="1">
    <source>
        <dbReference type="ARBA" id="ARBA00004871"/>
    </source>
</evidence>
<protein>
    <recommendedName>
        <fullName evidence="4">Shikimate dehydrogenase (NADP(+))</fullName>
        <shortName evidence="4">SDH</shortName>
        <ecNumber evidence="4">1.1.1.25</ecNumber>
    </recommendedName>
</protein>
<feature type="binding site" evidence="4">
    <location>
        <position position="224"/>
    </location>
    <ligand>
        <name>NADP(+)</name>
        <dbReference type="ChEBI" id="CHEBI:58349"/>
    </ligand>
</feature>
<dbReference type="RefSeq" id="WP_086640885.1">
    <property type="nucleotide sequence ID" value="NZ_JOMM01000020.1"/>
</dbReference>
<feature type="active site" description="Proton acceptor" evidence="4">
    <location>
        <position position="72"/>
    </location>
</feature>
<dbReference type="InterPro" id="IPR046346">
    <property type="entry name" value="Aminoacid_DH-like_N_sf"/>
</dbReference>
<dbReference type="HAMAP" id="MF_00222">
    <property type="entry name" value="Shikimate_DH_AroE"/>
    <property type="match status" value="1"/>
</dbReference>
<dbReference type="GO" id="GO:0009073">
    <property type="term" value="P:aromatic amino acid family biosynthetic process"/>
    <property type="evidence" value="ECO:0007669"/>
    <property type="project" value="UniProtKB-KW"/>
</dbReference>
<feature type="binding site" evidence="4">
    <location>
        <position position="226"/>
    </location>
    <ligand>
        <name>shikimate</name>
        <dbReference type="ChEBI" id="CHEBI:36208"/>
    </ligand>
</feature>
<evidence type="ECO:0000259" key="6">
    <source>
        <dbReference type="Pfam" id="PF18317"/>
    </source>
</evidence>
<feature type="binding site" evidence="4">
    <location>
        <position position="84"/>
    </location>
    <ligand>
        <name>NADP(+)</name>
        <dbReference type="ChEBI" id="CHEBI:58349"/>
    </ligand>
</feature>
<dbReference type="Proteomes" id="UP000194565">
    <property type="component" value="Unassembled WGS sequence"/>
</dbReference>